<dbReference type="Proteomes" id="UP000627292">
    <property type="component" value="Unassembled WGS sequence"/>
</dbReference>
<protein>
    <submittedName>
        <fullName evidence="2">ABC transporter ATP-binding protein</fullName>
    </submittedName>
</protein>
<dbReference type="GO" id="GO:0005524">
    <property type="term" value="F:ATP binding"/>
    <property type="evidence" value="ECO:0007669"/>
    <property type="project" value="UniProtKB-KW"/>
</dbReference>
<feature type="coiled-coil region" evidence="1">
    <location>
        <begin position="460"/>
        <end position="515"/>
    </location>
</feature>
<gene>
    <name evidence="2" type="ORF">GCM10011379_33440</name>
</gene>
<dbReference type="AlphaFoldDB" id="A0A917J0E3"/>
<dbReference type="Gene3D" id="3.40.50.300">
    <property type="entry name" value="P-loop containing nucleotide triphosphate hydrolases"/>
    <property type="match status" value="2"/>
</dbReference>
<dbReference type="InterPro" id="IPR027417">
    <property type="entry name" value="P-loop_NTPase"/>
</dbReference>
<organism evidence="2 3">
    <name type="scientific">Filimonas zeae</name>
    <dbReference type="NCBI Taxonomy" id="1737353"/>
    <lineage>
        <taxon>Bacteria</taxon>
        <taxon>Pseudomonadati</taxon>
        <taxon>Bacteroidota</taxon>
        <taxon>Chitinophagia</taxon>
        <taxon>Chitinophagales</taxon>
        <taxon>Chitinophagaceae</taxon>
        <taxon>Filimonas</taxon>
    </lineage>
</organism>
<accession>A0A917J0E3</accession>
<dbReference type="RefSeq" id="WP_188954293.1">
    <property type="nucleotide sequence ID" value="NZ_BMIB01000003.1"/>
</dbReference>
<name>A0A917J0E3_9BACT</name>
<dbReference type="PANTHER" id="PTHR32114">
    <property type="entry name" value="ABC TRANSPORTER ABCH.3"/>
    <property type="match status" value="1"/>
</dbReference>
<proteinExistence type="predicted"/>
<keyword evidence="2" id="KW-0547">Nucleotide-binding</keyword>
<evidence type="ECO:0000313" key="3">
    <source>
        <dbReference type="Proteomes" id="UP000627292"/>
    </source>
</evidence>
<feature type="coiled-coil region" evidence="1">
    <location>
        <begin position="238"/>
        <end position="313"/>
    </location>
</feature>
<keyword evidence="1" id="KW-0175">Coiled coil</keyword>
<keyword evidence="3" id="KW-1185">Reference proteome</keyword>
<dbReference type="PANTHER" id="PTHR32114:SF2">
    <property type="entry name" value="ABC TRANSPORTER ABCH.3"/>
    <property type="match status" value="1"/>
</dbReference>
<keyword evidence="2" id="KW-0067">ATP-binding</keyword>
<dbReference type="EMBL" id="BMIB01000003">
    <property type="protein sequence ID" value="GGH72708.1"/>
    <property type="molecule type" value="Genomic_DNA"/>
</dbReference>
<reference evidence="2" key="1">
    <citation type="journal article" date="2014" name="Int. J. Syst. Evol. Microbiol.">
        <title>Complete genome sequence of Corynebacterium casei LMG S-19264T (=DSM 44701T), isolated from a smear-ripened cheese.</title>
        <authorList>
            <consortium name="US DOE Joint Genome Institute (JGI-PGF)"/>
            <person name="Walter F."/>
            <person name="Albersmeier A."/>
            <person name="Kalinowski J."/>
            <person name="Ruckert C."/>
        </authorList>
    </citation>
    <scope>NUCLEOTIDE SEQUENCE</scope>
    <source>
        <strain evidence="2">CGMCC 1.15290</strain>
    </source>
</reference>
<sequence>MKINKIILTNFRQYYGENCIDVCPENERNIVLIGGKNGYGKTNFLLSLVWCLFGEDIAKIDENFKHEIQKEGNYAKFLKNSLNWDANKERINKFSVQIHMSDIELPEIESTQSNSNYKLIVKREFDINTTADDFHIEIENFDKQLFHTAEDKIHFINDYVIPLEAAKFVFFDAEKIASWAELSTREEGNVLNDALGKILGLDIYESLISDLNTYTDTLRKDSANSQVRQQIITTEKGVDLNTEKIDQLETDIVFKENEISKFKSEISSYESFLIKNISKNTSTSSLDELYKKKDELYRKQKDLEEKFNELSEIIPFTIAAGKLEEVIEHLNKQDEDSIIKDKNRELIEKNNELIERLFNNAPFPYDGDISFSKKMFYAEKAKNIVEDIFGESDKTEEVEFEHDFSKSEKDLLFHTYHYIRKQSKDVIAQTIDSFNSIKEDIYSTEKTIRNTESNLEDEEVVEYSTKKSDAERKLEKLVEEKGALQNQRDSLKRDNEKLNQSLQVLLKRISVSEQKKKKLDKANYYIRAIENFVSEQKKKKCSLLEQLIFDEMKKLMHKLNTGSYGNFIAAVKAEPLPGNDGLRIVLFNKEGEIRTKESLSQGEKQIYISSLIKAILSLSIQEYPIFIDTPLGRLDDEHIKHTLLHYYPHLASQVILMATNNEIPPSRYKLVKENVARAFLLENINNKTRFKQGYFQSYEN</sequence>
<evidence type="ECO:0000313" key="2">
    <source>
        <dbReference type="EMBL" id="GGH72708.1"/>
    </source>
</evidence>
<dbReference type="SUPFAM" id="SSF52540">
    <property type="entry name" value="P-loop containing nucleoside triphosphate hydrolases"/>
    <property type="match status" value="2"/>
</dbReference>
<reference evidence="2" key="2">
    <citation type="submission" date="2020-09" db="EMBL/GenBank/DDBJ databases">
        <authorList>
            <person name="Sun Q."/>
            <person name="Zhou Y."/>
        </authorList>
    </citation>
    <scope>NUCLEOTIDE SEQUENCE</scope>
    <source>
        <strain evidence="2">CGMCC 1.15290</strain>
    </source>
</reference>
<comment type="caution">
    <text evidence="2">The sequence shown here is derived from an EMBL/GenBank/DDBJ whole genome shotgun (WGS) entry which is preliminary data.</text>
</comment>
<evidence type="ECO:0000256" key="1">
    <source>
        <dbReference type="SAM" id="Coils"/>
    </source>
</evidence>